<name>A0A2S7KZG0_9FLAO</name>
<accession>A0A2S7KZG0</accession>
<comment type="caution">
    <text evidence="1">The sequence shown here is derived from an EMBL/GenBank/DDBJ whole genome shotgun (WGS) entry which is preliminary data.</text>
</comment>
<proteinExistence type="predicted"/>
<organism evidence="1 2">
    <name type="scientific">Polaribacter filamentus</name>
    <dbReference type="NCBI Taxonomy" id="53483"/>
    <lineage>
        <taxon>Bacteria</taxon>
        <taxon>Pseudomonadati</taxon>
        <taxon>Bacteroidota</taxon>
        <taxon>Flavobacteriia</taxon>
        <taxon>Flavobacteriales</taxon>
        <taxon>Flavobacteriaceae</taxon>
    </lineage>
</organism>
<evidence type="ECO:0000313" key="1">
    <source>
        <dbReference type="EMBL" id="PQB08010.1"/>
    </source>
</evidence>
<gene>
    <name evidence="1" type="ORF">BST83_13250</name>
</gene>
<dbReference type="EMBL" id="MQUA01000013">
    <property type="protein sequence ID" value="PQB08010.1"/>
    <property type="molecule type" value="Genomic_DNA"/>
</dbReference>
<dbReference type="AlphaFoldDB" id="A0A2S7KZG0"/>
<reference evidence="1 2" key="1">
    <citation type="submission" date="2016-11" db="EMBL/GenBank/DDBJ databases">
        <title>Trade-off between light-utilization and light-protection in marine flavobacteria.</title>
        <authorList>
            <person name="Kumagai Y."/>
        </authorList>
    </citation>
    <scope>NUCLEOTIDE SEQUENCE [LARGE SCALE GENOMIC DNA]</scope>
    <source>
        <strain evidence="1 2">ATCC 700397</strain>
    </source>
</reference>
<evidence type="ECO:0000313" key="2">
    <source>
        <dbReference type="Proteomes" id="UP000239522"/>
    </source>
</evidence>
<keyword evidence="2" id="KW-1185">Reference proteome</keyword>
<dbReference type="Proteomes" id="UP000239522">
    <property type="component" value="Unassembled WGS sequence"/>
</dbReference>
<protein>
    <submittedName>
        <fullName evidence="1">Uncharacterized protein</fullName>
    </submittedName>
</protein>
<dbReference type="RefSeq" id="WP_104810213.1">
    <property type="nucleotide sequence ID" value="NZ_MQUA01000013.1"/>
</dbReference>
<sequence>MEVILKVVGTKKTKNGVVNYWKVVNVDGASSVEKEIADLKSKKASFKIVEKTVEKTHTFNGNNYVITTKMLKK</sequence>